<comment type="caution">
    <text evidence="12">The sequence shown here is derived from an EMBL/GenBank/DDBJ whole genome shotgun (WGS) entry which is preliminary data.</text>
</comment>
<dbReference type="InterPro" id="IPR000629">
    <property type="entry name" value="RNA-helicase_DEAD-box_CS"/>
</dbReference>
<dbReference type="FunFam" id="3.40.50.300:FF:000079">
    <property type="entry name" value="probable ATP-dependent RNA helicase DDX17"/>
    <property type="match status" value="1"/>
</dbReference>
<dbReference type="PANTHER" id="PTHR47958">
    <property type="entry name" value="ATP-DEPENDENT RNA HELICASE DBP3"/>
    <property type="match status" value="1"/>
</dbReference>
<dbReference type="PROSITE" id="PS00039">
    <property type="entry name" value="DEAD_ATP_HELICASE"/>
    <property type="match status" value="1"/>
</dbReference>
<feature type="short sequence motif" description="Q motif" evidence="6">
    <location>
        <begin position="122"/>
        <end position="150"/>
    </location>
</feature>
<dbReference type="CDD" id="cd18787">
    <property type="entry name" value="SF2_C_DEAD"/>
    <property type="match status" value="1"/>
</dbReference>
<evidence type="ECO:0000256" key="2">
    <source>
        <dbReference type="ARBA" id="ARBA00022741"/>
    </source>
</evidence>
<dbReference type="InterPro" id="IPR014001">
    <property type="entry name" value="Helicase_ATP-bd"/>
</dbReference>
<dbReference type="PROSITE" id="PS51192">
    <property type="entry name" value="HELICASE_ATP_BIND_1"/>
    <property type="match status" value="1"/>
</dbReference>
<dbReference type="GO" id="GO:0016787">
    <property type="term" value="F:hydrolase activity"/>
    <property type="evidence" value="ECO:0007669"/>
    <property type="project" value="UniProtKB-KW"/>
</dbReference>
<keyword evidence="5 7" id="KW-0067">ATP-binding</keyword>
<evidence type="ECO:0000256" key="8">
    <source>
        <dbReference type="SAM" id="MobiDB-lite"/>
    </source>
</evidence>
<feature type="region of interest" description="Disordered" evidence="8">
    <location>
        <begin position="503"/>
        <end position="523"/>
    </location>
</feature>
<dbReference type="InterPro" id="IPR014014">
    <property type="entry name" value="RNA_helicase_DEAD_Q_motif"/>
</dbReference>
<dbReference type="InterPro" id="IPR027417">
    <property type="entry name" value="P-loop_NTPase"/>
</dbReference>
<dbReference type="EMBL" id="AFNH02000966">
    <property type="protein sequence ID" value="EZG48272.1"/>
    <property type="molecule type" value="Genomic_DNA"/>
</dbReference>
<comment type="similarity">
    <text evidence="7">Belongs to the DEAD box helicase family.</text>
</comment>
<dbReference type="eggNOG" id="KOG0331">
    <property type="taxonomic scope" value="Eukaryota"/>
</dbReference>
<dbReference type="VEuPathDB" id="CryptoDB:GNI_129430"/>
<evidence type="ECO:0000256" key="7">
    <source>
        <dbReference type="RuleBase" id="RU000492"/>
    </source>
</evidence>
<keyword evidence="2 7" id="KW-0547">Nucleotide-binding</keyword>
<proteinExistence type="inferred from homology"/>
<feature type="compositionally biased region" description="Gly residues" evidence="8">
    <location>
        <begin position="507"/>
        <end position="523"/>
    </location>
</feature>
<feature type="domain" description="Helicase C-terminal" evidence="10">
    <location>
        <begin position="339"/>
        <end position="503"/>
    </location>
</feature>
<dbReference type="SMART" id="SM00490">
    <property type="entry name" value="HELICc"/>
    <property type="match status" value="1"/>
</dbReference>
<evidence type="ECO:0000256" key="5">
    <source>
        <dbReference type="ARBA" id="ARBA00022840"/>
    </source>
</evidence>
<sequence>MNRYGDYQGRASGSGYASGGSYSAGGSSYGYGGGRGGSYYSGGRSGSGYGGSGYSGSSYGGSGYGAGAVPAAPVSAGPDTTPFKKNFYKISPATEALTPDQVDSFRREHEMRVVGAEVKPVLGFEDAGFPEEYNDRLYRAGFKQPSPIQSQAWPILLSGHDMIGIAETGSGKTLAFLMPAVVHILDQPRVSYDQGPIALVLAPTRELVEQIKEEAIKFTCRMRVAVAYGGVAKRMQMNALRGGVEILVACPGRLIDFMERGTVSLRRVTYLVLDEADRMLDMGFEPQIRKIVTDIRPDRQTLMFSATWPKEVQGLARDLCREDPVQVTIGSSELKASHNVEQNVYVVTEEEKKTRLFDLINQAREKEPGARIIIFTETKRACDVLTREMRAKGYQALCIHGDKEQEERRYVLEEFRSGKHPIMVATDVASRGLDVKDVRIVVNYDMPGQVEDYVHRIGRTGRAGATGTSYSFLTDKNRGLARDLIKILEEAKQTVPAELQSMAYSSRGGGGPSRFGGGRRYGNGGGNRGYGNSGGNRGYGGGYGGAGGNYGAAPPSSGYY</sequence>
<dbReference type="Pfam" id="PF00270">
    <property type="entry name" value="DEAD"/>
    <property type="match status" value="1"/>
</dbReference>
<evidence type="ECO:0000259" key="11">
    <source>
        <dbReference type="PROSITE" id="PS51195"/>
    </source>
</evidence>
<dbReference type="RefSeq" id="XP_011132110.1">
    <property type="nucleotide sequence ID" value="XM_011133808.1"/>
</dbReference>
<dbReference type="GO" id="GO:0005524">
    <property type="term" value="F:ATP binding"/>
    <property type="evidence" value="ECO:0007669"/>
    <property type="project" value="UniProtKB-KW"/>
</dbReference>
<dbReference type="GeneID" id="22914531"/>
<feature type="domain" description="Helicase ATP-binding" evidence="9">
    <location>
        <begin position="153"/>
        <end position="326"/>
    </location>
</feature>
<protein>
    <recommendedName>
        <fullName evidence="1">RNA helicase</fullName>
        <ecNumber evidence="1">3.6.4.13</ecNumber>
    </recommendedName>
</protein>
<dbReference type="SMART" id="SM00487">
    <property type="entry name" value="DEXDc"/>
    <property type="match status" value="1"/>
</dbReference>
<dbReference type="InterPro" id="IPR011545">
    <property type="entry name" value="DEAD/DEAH_box_helicase_dom"/>
</dbReference>
<dbReference type="GO" id="GO:0003724">
    <property type="term" value="F:RNA helicase activity"/>
    <property type="evidence" value="ECO:0007669"/>
    <property type="project" value="UniProtKB-EC"/>
</dbReference>
<gene>
    <name evidence="12" type="ORF">GNI_129430</name>
</gene>
<evidence type="ECO:0000313" key="13">
    <source>
        <dbReference type="Proteomes" id="UP000019763"/>
    </source>
</evidence>
<dbReference type="AlphaFoldDB" id="A0A023B1U4"/>
<accession>A0A023B1U4</accession>
<keyword evidence="3 7" id="KW-0378">Hydrolase</keyword>
<evidence type="ECO:0000256" key="1">
    <source>
        <dbReference type="ARBA" id="ARBA00012552"/>
    </source>
</evidence>
<dbReference type="PROSITE" id="PS51195">
    <property type="entry name" value="Q_MOTIF"/>
    <property type="match status" value="1"/>
</dbReference>
<dbReference type="OrthoDB" id="196131at2759"/>
<reference evidence="12" key="1">
    <citation type="submission" date="2013-12" db="EMBL/GenBank/DDBJ databases">
        <authorList>
            <person name="Omoto C.K."/>
            <person name="Sibley D."/>
            <person name="Venepally P."/>
            <person name="Hadjithomas M."/>
            <person name="Karamycheva S."/>
            <person name="Brunk B."/>
            <person name="Roos D."/>
            <person name="Caler E."/>
            <person name="Lorenzi H."/>
        </authorList>
    </citation>
    <scope>NUCLEOTIDE SEQUENCE</scope>
</reference>
<dbReference type="PROSITE" id="PS51194">
    <property type="entry name" value="HELICASE_CTER"/>
    <property type="match status" value="1"/>
</dbReference>
<dbReference type="Gene3D" id="3.40.50.300">
    <property type="entry name" value="P-loop containing nucleotide triphosphate hydrolases"/>
    <property type="match status" value="2"/>
</dbReference>
<keyword evidence="4 7" id="KW-0347">Helicase</keyword>
<evidence type="ECO:0000259" key="9">
    <source>
        <dbReference type="PROSITE" id="PS51192"/>
    </source>
</evidence>
<evidence type="ECO:0000256" key="3">
    <source>
        <dbReference type="ARBA" id="ARBA00022801"/>
    </source>
</evidence>
<dbReference type="EC" id="3.6.4.13" evidence="1"/>
<evidence type="ECO:0000256" key="6">
    <source>
        <dbReference type="PROSITE-ProRule" id="PRU00552"/>
    </source>
</evidence>
<feature type="domain" description="DEAD-box RNA helicase Q" evidence="11">
    <location>
        <begin position="122"/>
        <end position="150"/>
    </location>
</feature>
<evidence type="ECO:0000256" key="4">
    <source>
        <dbReference type="ARBA" id="ARBA00022806"/>
    </source>
</evidence>
<evidence type="ECO:0000259" key="10">
    <source>
        <dbReference type="PROSITE" id="PS51194"/>
    </source>
</evidence>
<dbReference type="SUPFAM" id="SSF52540">
    <property type="entry name" value="P-loop containing nucleoside triphosphate hydrolases"/>
    <property type="match status" value="1"/>
</dbReference>
<dbReference type="Proteomes" id="UP000019763">
    <property type="component" value="Unassembled WGS sequence"/>
</dbReference>
<dbReference type="FunFam" id="3.40.50.300:FF:000008">
    <property type="entry name" value="ATP-dependent RNA helicase RhlB"/>
    <property type="match status" value="1"/>
</dbReference>
<evidence type="ECO:0000313" key="12">
    <source>
        <dbReference type="EMBL" id="EZG48272.1"/>
    </source>
</evidence>
<organism evidence="12 13">
    <name type="scientific">Gregarina niphandrodes</name>
    <name type="common">Septate eugregarine</name>
    <dbReference type="NCBI Taxonomy" id="110365"/>
    <lineage>
        <taxon>Eukaryota</taxon>
        <taxon>Sar</taxon>
        <taxon>Alveolata</taxon>
        <taxon>Apicomplexa</taxon>
        <taxon>Conoidasida</taxon>
        <taxon>Gregarinasina</taxon>
        <taxon>Eugregarinorida</taxon>
        <taxon>Gregarinidae</taxon>
        <taxon>Gregarina</taxon>
    </lineage>
</organism>
<dbReference type="OMA" id="PREDFSN"/>
<keyword evidence="13" id="KW-1185">Reference proteome</keyword>
<dbReference type="GO" id="GO:0003676">
    <property type="term" value="F:nucleic acid binding"/>
    <property type="evidence" value="ECO:0007669"/>
    <property type="project" value="InterPro"/>
</dbReference>
<name>A0A023B1U4_GRENI</name>
<dbReference type="Pfam" id="PF00271">
    <property type="entry name" value="Helicase_C"/>
    <property type="match status" value="1"/>
</dbReference>
<dbReference type="InterPro" id="IPR001650">
    <property type="entry name" value="Helicase_C-like"/>
</dbReference>